<evidence type="ECO:0000313" key="2">
    <source>
        <dbReference type="Proteomes" id="UP000093129"/>
    </source>
</evidence>
<protein>
    <recommendedName>
        <fullName evidence="3">CobQ/CobB/MinD/ParA nucleotide binding domain-containing protein</fullName>
    </recommendedName>
</protein>
<dbReference type="AlphaFoldDB" id="A0A1B9BY07"/>
<dbReference type="Proteomes" id="UP000093129">
    <property type="component" value="Unassembled WGS sequence"/>
</dbReference>
<comment type="caution">
    <text evidence="1">The sequence shown here is derived from an EMBL/GenBank/DDBJ whole genome shotgun (WGS) entry which is preliminary data.</text>
</comment>
<accession>A0A1B9BY07</accession>
<dbReference type="SUPFAM" id="SSF52540">
    <property type="entry name" value="P-loop containing nucleoside triphosphate hydrolases"/>
    <property type="match status" value="1"/>
</dbReference>
<dbReference type="EMBL" id="MASQ01000094">
    <property type="protein sequence ID" value="OCB02523.1"/>
    <property type="molecule type" value="Genomic_DNA"/>
</dbReference>
<dbReference type="InterPro" id="IPR027417">
    <property type="entry name" value="P-loop_NTPase"/>
</dbReference>
<gene>
    <name evidence="1" type="ORF">BBC27_12845</name>
</gene>
<name>A0A1B9BY07_9PROT</name>
<proteinExistence type="predicted"/>
<evidence type="ECO:0000313" key="1">
    <source>
        <dbReference type="EMBL" id="OCB02523.1"/>
    </source>
</evidence>
<sequence length="246" mass="26758">MIYYSHGDKGGVGKSMTSAVLLDYLLSKGGRQPMLIEGDAGQPDIALRYADHVRVEAVNLNRAGDAEAAIMAFTDALESLGAGDIVVNLPAAAGDTLEQLAEVLIGAAQELGHESRVFYTMGHTPTASKNAIKSFESGLVHNVGLANTCIVYPLFLGKVENFDWVKSGLRDKYNAREIVMPAISPEELAQVVLSAPGTFYELSDKTTSPLKMSERLIFQSRFYVQQCPPSLFLTRSNKHESVRYAK</sequence>
<dbReference type="RefSeq" id="WP_065413550.1">
    <property type="nucleotide sequence ID" value="NZ_MASQ01000094.1"/>
</dbReference>
<organism evidence="1 2">
    <name type="scientific">Acidithiobacillus ferrivorans</name>
    <dbReference type="NCBI Taxonomy" id="160808"/>
    <lineage>
        <taxon>Bacteria</taxon>
        <taxon>Pseudomonadati</taxon>
        <taxon>Pseudomonadota</taxon>
        <taxon>Acidithiobacillia</taxon>
        <taxon>Acidithiobacillales</taxon>
        <taxon>Acidithiobacillaceae</taxon>
        <taxon>Acidithiobacillus</taxon>
    </lineage>
</organism>
<evidence type="ECO:0008006" key="3">
    <source>
        <dbReference type="Google" id="ProtNLM"/>
    </source>
</evidence>
<reference evidence="1 2" key="1">
    <citation type="submission" date="2016-07" db="EMBL/GenBank/DDBJ databases">
        <title>Draft genome of a psychrotolerant acidophile Acidithiobacillus ferrivorans strain YL15.</title>
        <authorList>
            <person name="Peng T."/>
            <person name="Ma L."/>
            <person name="Nan M."/>
            <person name="An N."/>
            <person name="Wang M."/>
            <person name="Qiu G."/>
            <person name="Zeng W."/>
        </authorList>
    </citation>
    <scope>NUCLEOTIDE SEQUENCE [LARGE SCALE GENOMIC DNA]</scope>
    <source>
        <strain evidence="1 2">YL15</strain>
    </source>
</reference>